<dbReference type="Proteomes" id="UP000199365">
    <property type="component" value="Unassembled WGS sequence"/>
</dbReference>
<dbReference type="AlphaFoldDB" id="A0A1H1GWZ5"/>
<protein>
    <submittedName>
        <fullName evidence="1">Uncharacterized protein</fullName>
    </submittedName>
</protein>
<keyword evidence="2" id="KW-1185">Reference proteome</keyword>
<accession>A0A1H1GWZ5</accession>
<proteinExistence type="predicted"/>
<sequence>MAYANVPHSIGFVISSRLCSPHELQTIYGLEDMWDMIEVHSVNIHNQNMVARGNNH</sequence>
<organism evidence="1 2">
    <name type="scientific">Paraburkholderia tuberum</name>
    <dbReference type="NCBI Taxonomy" id="157910"/>
    <lineage>
        <taxon>Bacteria</taxon>
        <taxon>Pseudomonadati</taxon>
        <taxon>Pseudomonadota</taxon>
        <taxon>Betaproteobacteria</taxon>
        <taxon>Burkholderiales</taxon>
        <taxon>Burkholderiaceae</taxon>
        <taxon>Paraburkholderia</taxon>
    </lineage>
</organism>
<dbReference type="STRING" id="157910.SAMN05445850_3135"/>
<gene>
    <name evidence="1" type="ORF">SAMN05445850_3135</name>
</gene>
<name>A0A1H1GWZ5_9BURK</name>
<evidence type="ECO:0000313" key="1">
    <source>
        <dbReference type="EMBL" id="SDR17732.1"/>
    </source>
</evidence>
<evidence type="ECO:0000313" key="2">
    <source>
        <dbReference type="Proteomes" id="UP000199365"/>
    </source>
</evidence>
<reference evidence="2" key="1">
    <citation type="submission" date="2016-10" db="EMBL/GenBank/DDBJ databases">
        <authorList>
            <person name="Varghese N."/>
            <person name="Submissions S."/>
        </authorList>
    </citation>
    <scope>NUCLEOTIDE SEQUENCE [LARGE SCALE GENOMIC DNA]</scope>
    <source>
        <strain evidence="2">DUS833</strain>
    </source>
</reference>
<dbReference type="RefSeq" id="WP_143037161.1">
    <property type="nucleotide sequence ID" value="NZ_FNKX01000001.1"/>
</dbReference>
<dbReference type="EMBL" id="FNKX01000001">
    <property type="protein sequence ID" value="SDR17732.1"/>
    <property type="molecule type" value="Genomic_DNA"/>
</dbReference>